<dbReference type="AlphaFoldDB" id="A0A8J3QC09"/>
<proteinExistence type="predicted"/>
<name>A0A8J3QC09_9ACTN</name>
<evidence type="ECO:0000313" key="2">
    <source>
        <dbReference type="EMBL" id="GIH07159.1"/>
    </source>
</evidence>
<keyword evidence="1" id="KW-0472">Membrane</keyword>
<feature type="transmembrane region" description="Helical" evidence="1">
    <location>
        <begin position="24"/>
        <end position="45"/>
    </location>
</feature>
<sequence>MTSSFSTLLTSSLAQILDLVPTGLHGKLLGIQIAVAAIALLYLVLPSKAKITLEWER</sequence>
<gene>
    <name evidence="2" type="ORF">Rhe02_52260</name>
</gene>
<keyword evidence="1" id="KW-0812">Transmembrane</keyword>
<protein>
    <submittedName>
        <fullName evidence="2">Uncharacterized protein</fullName>
    </submittedName>
</protein>
<organism evidence="2 3">
    <name type="scientific">Rhizocola hellebori</name>
    <dbReference type="NCBI Taxonomy" id="1392758"/>
    <lineage>
        <taxon>Bacteria</taxon>
        <taxon>Bacillati</taxon>
        <taxon>Actinomycetota</taxon>
        <taxon>Actinomycetes</taxon>
        <taxon>Micromonosporales</taxon>
        <taxon>Micromonosporaceae</taxon>
        <taxon>Rhizocola</taxon>
    </lineage>
</organism>
<reference evidence="2" key="1">
    <citation type="submission" date="2021-01" db="EMBL/GenBank/DDBJ databases">
        <title>Whole genome shotgun sequence of Rhizocola hellebori NBRC 109834.</title>
        <authorList>
            <person name="Komaki H."/>
            <person name="Tamura T."/>
        </authorList>
    </citation>
    <scope>NUCLEOTIDE SEQUENCE</scope>
    <source>
        <strain evidence="2">NBRC 109834</strain>
    </source>
</reference>
<dbReference type="EMBL" id="BONY01000034">
    <property type="protein sequence ID" value="GIH07159.1"/>
    <property type="molecule type" value="Genomic_DNA"/>
</dbReference>
<dbReference type="Proteomes" id="UP000612899">
    <property type="component" value="Unassembled WGS sequence"/>
</dbReference>
<comment type="caution">
    <text evidence="2">The sequence shown here is derived from an EMBL/GenBank/DDBJ whole genome shotgun (WGS) entry which is preliminary data.</text>
</comment>
<keyword evidence="3" id="KW-1185">Reference proteome</keyword>
<evidence type="ECO:0000256" key="1">
    <source>
        <dbReference type="SAM" id="Phobius"/>
    </source>
</evidence>
<dbReference type="RefSeq" id="WP_203910968.1">
    <property type="nucleotide sequence ID" value="NZ_BONY01000034.1"/>
</dbReference>
<accession>A0A8J3QC09</accession>
<keyword evidence="1" id="KW-1133">Transmembrane helix</keyword>
<evidence type="ECO:0000313" key="3">
    <source>
        <dbReference type="Proteomes" id="UP000612899"/>
    </source>
</evidence>